<dbReference type="GO" id="GO:0003729">
    <property type="term" value="F:mRNA binding"/>
    <property type="evidence" value="ECO:0007669"/>
    <property type="project" value="UniProtKB-UniRule"/>
</dbReference>
<evidence type="ECO:0000313" key="11">
    <source>
        <dbReference type="EMBL" id="PIQ75580.1"/>
    </source>
</evidence>
<dbReference type="Pfam" id="PF07650">
    <property type="entry name" value="KH_2"/>
    <property type="match status" value="1"/>
</dbReference>
<evidence type="ECO:0000313" key="12">
    <source>
        <dbReference type="Proteomes" id="UP000229317"/>
    </source>
</evidence>
<organism evidence="11 12">
    <name type="scientific">Candidatus Portnoybacteria bacterium CG11_big_fil_rev_8_21_14_0_20_40_15</name>
    <dbReference type="NCBI Taxonomy" id="1974817"/>
    <lineage>
        <taxon>Bacteria</taxon>
        <taxon>Candidatus Portnoyibacteriota</taxon>
    </lineage>
</organism>
<dbReference type="InterPro" id="IPR005704">
    <property type="entry name" value="Ribosomal_uS3_bac-typ"/>
</dbReference>
<dbReference type="InterPro" id="IPR018280">
    <property type="entry name" value="Ribosomal_uS3_CS"/>
</dbReference>
<evidence type="ECO:0000256" key="4">
    <source>
        <dbReference type="ARBA" id="ARBA00022980"/>
    </source>
</evidence>
<dbReference type="Proteomes" id="UP000229317">
    <property type="component" value="Unassembled WGS sequence"/>
</dbReference>
<protein>
    <recommendedName>
        <fullName evidence="7 8">Small ribosomal subunit protein uS3</fullName>
    </recommendedName>
</protein>
<evidence type="ECO:0000256" key="6">
    <source>
        <dbReference type="ARBA" id="ARBA00024998"/>
    </source>
</evidence>
<sequence length="228" mass="26211">MGQKVNPVVFRIGHSEDWKSRWYYNKKAYRNFLRQDIRLREFLAKKLAKTGVERIEIERSANLMKVIIRTARPGIIIGRGGGGIEQLKEDIKRLISKEISGIGKTEIRLEVEEVKSPESHASIVAQNIVEQIERRIPYRRVLKQSIDKIMQIKTVEGVKIMIKGRLGGAEIARTEWLLKGKIPLQTLRAKIDYTCLTAYTTYGTVGIKVWIYKGELFGNENIKMQNAK</sequence>
<evidence type="ECO:0000256" key="3">
    <source>
        <dbReference type="ARBA" id="ARBA00022884"/>
    </source>
</evidence>
<keyword evidence="2 8" id="KW-0699">rRNA-binding</keyword>
<dbReference type="GO" id="GO:0003735">
    <property type="term" value="F:structural constituent of ribosome"/>
    <property type="evidence" value="ECO:0007669"/>
    <property type="project" value="InterPro"/>
</dbReference>
<comment type="function">
    <text evidence="6 8">Binds the lower part of the 30S subunit head. Binds mRNA in the 70S ribosome, positioning it for translation.</text>
</comment>
<dbReference type="AlphaFoldDB" id="A0A2H0KTV2"/>
<dbReference type="EMBL" id="PCVO01000005">
    <property type="protein sequence ID" value="PIQ75580.1"/>
    <property type="molecule type" value="Genomic_DNA"/>
</dbReference>
<dbReference type="PANTHER" id="PTHR11760">
    <property type="entry name" value="30S/40S RIBOSOMAL PROTEIN S3"/>
    <property type="match status" value="1"/>
</dbReference>
<dbReference type="InterPro" id="IPR004044">
    <property type="entry name" value="KH_dom_type_2"/>
</dbReference>
<dbReference type="PROSITE" id="PS00548">
    <property type="entry name" value="RIBOSOMAL_S3"/>
    <property type="match status" value="1"/>
</dbReference>
<dbReference type="InterPro" id="IPR009019">
    <property type="entry name" value="KH_sf_prok-type"/>
</dbReference>
<dbReference type="FunFam" id="3.30.300.20:FF:000001">
    <property type="entry name" value="30S ribosomal protein S3"/>
    <property type="match status" value="1"/>
</dbReference>
<comment type="similarity">
    <text evidence="1 8 9">Belongs to the universal ribosomal protein uS3 family.</text>
</comment>
<dbReference type="InterPro" id="IPR015946">
    <property type="entry name" value="KH_dom-like_a/b"/>
</dbReference>
<dbReference type="Gene3D" id="3.30.300.20">
    <property type="match status" value="1"/>
</dbReference>
<comment type="subunit">
    <text evidence="8">Part of the 30S ribosomal subunit. Forms a tight complex with proteins S10 and S14.</text>
</comment>
<comment type="caution">
    <text evidence="11">The sequence shown here is derived from an EMBL/GenBank/DDBJ whole genome shotgun (WGS) entry which is preliminary data.</text>
</comment>
<evidence type="ECO:0000256" key="5">
    <source>
        <dbReference type="ARBA" id="ARBA00023274"/>
    </source>
</evidence>
<dbReference type="GO" id="GO:0006412">
    <property type="term" value="P:translation"/>
    <property type="evidence" value="ECO:0007669"/>
    <property type="project" value="UniProtKB-UniRule"/>
</dbReference>
<reference evidence="11 12" key="1">
    <citation type="submission" date="2017-09" db="EMBL/GenBank/DDBJ databases">
        <title>Depth-based differentiation of microbial function through sediment-hosted aquifers and enrichment of novel symbionts in the deep terrestrial subsurface.</title>
        <authorList>
            <person name="Probst A.J."/>
            <person name="Ladd B."/>
            <person name="Jarett J.K."/>
            <person name="Geller-Mcgrath D.E."/>
            <person name="Sieber C.M."/>
            <person name="Emerson J.B."/>
            <person name="Anantharaman K."/>
            <person name="Thomas B.C."/>
            <person name="Malmstrom R."/>
            <person name="Stieglmeier M."/>
            <person name="Klingl A."/>
            <person name="Woyke T."/>
            <person name="Ryan C.M."/>
            <person name="Banfield J.F."/>
        </authorList>
    </citation>
    <scope>NUCLEOTIDE SEQUENCE [LARGE SCALE GENOMIC DNA]</scope>
    <source>
        <strain evidence="11">CG11_big_fil_rev_8_21_14_0_20_40_15</strain>
    </source>
</reference>
<proteinExistence type="inferred from homology"/>
<evidence type="ECO:0000256" key="1">
    <source>
        <dbReference type="ARBA" id="ARBA00010761"/>
    </source>
</evidence>
<evidence type="ECO:0000256" key="9">
    <source>
        <dbReference type="RuleBase" id="RU003624"/>
    </source>
</evidence>
<dbReference type="CDD" id="cd02412">
    <property type="entry name" value="KH-II_30S_S3"/>
    <property type="match status" value="1"/>
</dbReference>
<keyword evidence="3 8" id="KW-0694">RNA-binding</keyword>
<evidence type="ECO:0000256" key="7">
    <source>
        <dbReference type="ARBA" id="ARBA00035257"/>
    </source>
</evidence>
<keyword evidence="4 8" id="KW-0689">Ribosomal protein</keyword>
<accession>A0A2H0KTV2</accession>
<evidence type="ECO:0000259" key="10">
    <source>
        <dbReference type="PROSITE" id="PS50823"/>
    </source>
</evidence>
<dbReference type="PROSITE" id="PS50823">
    <property type="entry name" value="KH_TYPE_2"/>
    <property type="match status" value="1"/>
</dbReference>
<name>A0A2H0KTV2_9BACT</name>
<dbReference type="Gene3D" id="3.30.1140.32">
    <property type="entry name" value="Ribosomal protein S3, C-terminal domain"/>
    <property type="match status" value="1"/>
</dbReference>
<dbReference type="HAMAP" id="MF_01309_B">
    <property type="entry name" value="Ribosomal_uS3_B"/>
    <property type="match status" value="1"/>
</dbReference>
<dbReference type="SUPFAM" id="SSF54821">
    <property type="entry name" value="Ribosomal protein S3 C-terminal domain"/>
    <property type="match status" value="1"/>
</dbReference>
<dbReference type="PANTHER" id="PTHR11760:SF19">
    <property type="entry name" value="SMALL RIBOSOMAL SUBUNIT PROTEIN US3C"/>
    <property type="match status" value="1"/>
</dbReference>
<feature type="domain" description="KH type-2" evidence="10">
    <location>
        <begin position="39"/>
        <end position="115"/>
    </location>
</feature>
<gene>
    <name evidence="8" type="primary">rpsC</name>
    <name evidence="11" type="ORF">COV84_00490</name>
</gene>
<dbReference type="InterPro" id="IPR057258">
    <property type="entry name" value="Ribosomal_uS3"/>
</dbReference>
<dbReference type="InterPro" id="IPR036419">
    <property type="entry name" value="Ribosomal_S3_C_sf"/>
</dbReference>
<dbReference type="GO" id="GO:0022627">
    <property type="term" value="C:cytosolic small ribosomal subunit"/>
    <property type="evidence" value="ECO:0007669"/>
    <property type="project" value="TreeGrafter"/>
</dbReference>
<dbReference type="GO" id="GO:0019843">
    <property type="term" value="F:rRNA binding"/>
    <property type="evidence" value="ECO:0007669"/>
    <property type="project" value="UniProtKB-UniRule"/>
</dbReference>
<dbReference type="InterPro" id="IPR001351">
    <property type="entry name" value="Ribosomal_uS3_C"/>
</dbReference>
<evidence type="ECO:0000256" key="8">
    <source>
        <dbReference type="HAMAP-Rule" id="MF_01309"/>
    </source>
</evidence>
<dbReference type="NCBIfam" id="TIGR01009">
    <property type="entry name" value="rpsC_bact"/>
    <property type="match status" value="1"/>
</dbReference>
<evidence type="ECO:0000256" key="2">
    <source>
        <dbReference type="ARBA" id="ARBA00022730"/>
    </source>
</evidence>
<dbReference type="SUPFAM" id="SSF54814">
    <property type="entry name" value="Prokaryotic type KH domain (KH-domain type II)"/>
    <property type="match status" value="1"/>
</dbReference>
<keyword evidence="5 8" id="KW-0687">Ribonucleoprotein</keyword>
<dbReference type="Pfam" id="PF00189">
    <property type="entry name" value="Ribosomal_S3_C"/>
    <property type="match status" value="1"/>
</dbReference>